<keyword evidence="3" id="KW-1185">Reference proteome</keyword>
<protein>
    <submittedName>
        <fullName evidence="2">Uncharacterized protein</fullName>
    </submittedName>
</protein>
<dbReference type="KEGG" id="pect:BN1012_Phect2365"/>
<gene>
    <name evidence="2" type="ORF">BN1012_Phect2365</name>
</gene>
<accession>X5MA24</accession>
<feature type="chain" id="PRO_5004959439" evidence="1">
    <location>
        <begin position="28"/>
        <end position="268"/>
    </location>
</feature>
<dbReference type="RefSeq" id="WP_043948592.1">
    <property type="nucleotide sequence ID" value="NZ_HG966617.1"/>
</dbReference>
<dbReference type="STRING" id="1458461.BN1012_Phect2365"/>
<name>X5MA24_9HYPH</name>
<keyword evidence="1" id="KW-0732">Signal</keyword>
<dbReference type="AlphaFoldDB" id="X5MA24"/>
<organism evidence="2 3">
    <name type="scientific">Candidatus Phaeomarinibacter ectocarpi</name>
    <dbReference type="NCBI Taxonomy" id="1458461"/>
    <lineage>
        <taxon>Bacteria</taxon>
        <taxon>Pseudomonadati</taxon>
        <taxon>Pseudomonadota</taxon>
        <taxon>Alphaproteobacteria</taxon>
        <taxon>Hyphomicrobiales</taxon>
        <taxon>Parvibaculaceae</taxon>
        <taxon>Candidatus Phaeomarinibacter</taxon>
    </lineage>
</organism>
<dbReference type="OrthoDB" id="9809589at2"/>
<dbReference type="Proteomes" id="UP000032160">
    <property type="component" value="Chromosome I"/>
</dbReference>
<evidence type="ECO:0000313" key="3">
    <source>
        <dbReference type="Proteomes" id="UP000032160"/>
    </source>
</evidence>
<evidence type="ECO:0000256" key="1">
    <source>
        <dbReference type="SAM" id="SignalP"/>
    </source>
</evidence>
<dbReference type="EMBL" id="HG966617">
    <property type="protein sequence ID" value="CDO60578.1"/>
    <property type="molecule type" value="Genomic_DNA"/>
</dbReference>
<feature type="signal peptide" evidence="1">
    <location>
        <begin position="1"/>
        <end position="27"/>
    </location>
</feature>
<evidence type="ECO:0000313" key="2">
    <source>
        <dbReference type="EMBL" id="CDO60578.1"/>
    </source>
</evidence>
<proteinExistence type="predicted"/>
<reference evidence="2 3" key="1">
    <citation type="journal article" date="2014" name="Front. Genet.">
        <title>Genome and metabolic network of "Candidatus Phaeomarinobacter ectocarpi" Ec32, a new candidate genus of Alphaproteobacteria frequently associated with brown algae.</title>
        <authorList>
            <person name="Dittami S.M."/>
            <person name="Barbeyron T."/>
            <person name="Boyen C."/>
            <person name="Cambefort J."/>
            <person name="Collet G."/>
            <person name="Delage L."/>
            <person name="Gobet A."/>
            <person name="Groisillier A."/>
            <person name="Leblanc C."/>
            <person name="Michel G."/>
            <person name="Scornet D."/>
            <person name="Siegel A."/>
            <person name="Tapia J.E."/>
            <person name="Tonon T."/>
        </authorList>
    </citation>
    <scope>NUCLEOTIDE SEQUENCE [LARGE SCALE GENOMIC DNA]</scope>
    <source>
        <strain evidence="2 3">Ec32</strain>
    </source>
</reference>
<dbReference type="HOGENOM" id="CLU_1037024_0_0_5"/>
<sequence>MRLTLISFRLAAMAAAVFAVFAHPAHAQNPDIPLHAKVASYGVILGLRGAGASPDGLPATLSSEARKTLASPDFGYEGFLVHSIHVEGLARVEDTDNRWRLLGLVIFEDMVRRRVYTEFAAYYDTDDTQVTIDWATARTRMPETPAIIWFVADPEEFTAADLAPKSHVDLLNLASERSLETASGGEGNYAIYAVSMDRFPADAETVFHSSDDEARVTTFNFGGWPAAVFESRIAANQIGTGETYTVMTPGNDTISKLTEFPGGLLRTE</sequence>